<reference evidence="1 2" key="1">
    <citation type="journal article" date="2016" name="Nat. Commun.">
        <title>Thousands of microbial genomes shed light on interconnected biogeochemical processes in an aquifer system.</title>
        <authorList>
            <person name="Anantharaman K."/>
            <person name="Brown C.T."/>
            <person name="Hug L.A."/>
            <person name="Sharon I."/>
            <person name="Castelle C.J."/>
            <person name="Probst A.J."/>
            <person name="Thomas B.C."/>
            <person name="Singh A."/>
            <person name="Wilkins M.J."/>
            <person name="Karaoz U."/>
            <person name="Brodie E.L."/>
            <person name="Williams K.H."/>
            <person name="Hubbard S.S."/>
            <person name="Banfield J.F."/>
        </authorList>
    </citation>
    <scope>NUCLEOTIDE SEQUENCE [LARGE SCALE GENOMIC DNA]</scope>
</reference>
<dbReference type="Proteomes" id="UP000179274">
    <property type="component" value="Unassembled WGS sequence"/>
</dbReference>
<evidence type="ECO:0000313" key="1">
    <source>
        <dbReference type="EMBL" id="OGJ05568.1"/>
    </source>
</evidence>
<accession>A0A1F6YGQ3</accession>
<comment type="caution">
    <text evidence="1">The sequence shown here is derived from an EMBL/GenBank/DDBJ whole genome shotgun (WGS) entry which is preliminary data.</text>
</comment>
<dbReference type="AlphaFoldDB" id="A0A1F6YGQ3"/>
<protein>
    <submittedName>
        <fullName evidence="1">Uncharacterized protein</fullName>
    </submittedName>
</protein>
<proteinExistence type="predicted"/>
<evidence type="ECO:0000313" key="2">
    <source>
        <dbReference type="Proteomes" id="UP000179274"/>
    </source>
</evidence>
<sequence>MLQAKNFSFLFFKKIKIKKKFLRGLASDGEPISGFFKLQKIRTGKNFVLDFYFSYFLDFFGEFFADFF</sequence>
<dbReference type="EMBL" id="MFVW01000039">
    <property type="protein sequence ID" value="OGJ05568.1"/>
    <property type="molecule type" value="Genomic_DNA"/>
</dbReference>
<organism evidence="1 2">
    <name type="scientific">Candidatus Nomurabacteria bacterium RIFOXYA1_FULL_35_17</name>
    <dbReference type="NCBI Taxonomy" id="1801798"/>
    <lineage>
        <taxon>Bacteria</taxon>
        <taxon>Candidatus Nomuraibacteriota</taxon>
    </lineage>
</organism>
<gene>
    <name evidence="1" type="ORF">A2192_02365</name>
</gene>
<name>A0A1F6YGQ3_9BACT</name>